<dbReference type="PANTHER" id="PTHR21581">
    <property type="entry name" value="D-ALANYL-D-ALANINE CARBOXYPEPTIDASE"/>
    <property type="match status" value="1"/>
</dbReference>
<dbReference type="NCBIfam" id="NF038273">
    <property type="entry name" value="strep_PBP3"/>
    <property type="match status" value="1"/>
</dbReference>
<dbReference type="PANTHER" id="PTHR21581:SF11">
    <property type="entry name" value="D-ALANYL-D-ALANINE CARBOXYPEPTIDASE DACA"/>
    <property type="match status" value="1"/>
</dbReference>
<dbReference type="InterPro" id="IPR037167">
    <property type="entry name" value="Peptidase_S11_C_sf"/>
</dbReference>
<keyword evidence="10" id="KW-0573">Peptidoglycan synthesis</keyword>
<evidence type="ECO:0000256" key="14">
    <source>
        <dbReference type="SAM" id="SignalP"/>
    </source>
</evidence>
<evidence type="ECO:0000313" key="16">
    <source>
        <dbReference type="EMBL" id="QUE55297.1"/>
    </source>
</evidence>
<dbReference type="InterPro" id="IPR018044">
    <property type="entry name" value="Peptidase_S11"/>
</dbReference>
<keyword evidence="8 16" id="KW-0378">Hydrolase</keyword>
<evidence type="ECO:0000256" key="11">
    <source>
        <dbReference type="ARBA" id="ARBA00023316"/>
    </source>
</evidence>
<comment type="pathway">
    <text evidence="2">Cell wall biogenesis; peptidoglycan biosynthesis.</text>
</comment>
<dbReference type="Gene3D" id="2.60.410.10">
    <property type="entry name" value="D-Ala-D-Ala carboxypeptidase, C-terminal domain"/>
    <property type="match status" value="1"/>
</dbReference>
<comment type="similarity">
    <text evidence="3 13">Belongs to the peptidase S11 family.</text>
</comment>
<reference evidence="16 17" key="1">
    <citation type="submission" date="2021-04" db="EMBL/GenBank/DDBJ databases">
        <title>Complete genome sequence of a novel Streptococcus species.</title>
        <authorList>
            <person name="Teng J.L.L."/>
        </authorList>
    </citation>
    <scope>NUCLEOTIDE SEQUENCE [LARGE SCALE GENOMIC DNA]</scope>
    <source>
        <strain evidence="16 17">HKU75</strain>
    </source>
</reference>
<protein>
    <recommendedName>
        <fullName evidence="4">serine-type D-Ala-D-Ala carboxypeptidase</fullName>
        <ecNumber evidence="4">3.4.16.4</ecNumber>
    </recommendedName>
</protein>
<keyword evidence="5 16" id="KW-0121">Carboxypeptidase</keyword>
<gene>
    <name evidence="16" type="primary">pbp3</name>
    <name evidence="16" type="ORF">INT76_05390</name>
</gene>
<evidence type="ECO:0000256" key="9">
    <source>
        <dbReference type="ARBA" id="ARBA00022960"/>
    </source>
</evidence>
<dbReference type="EC" id="3.4.16.4" evidence="4"/>
<keyword evidence="17" id="KW-1185">Reference proteome</keyword>
<evidence type="ECO:0000256" key="10">
    <source>
        <dbReference type="ARBA" id="ARBA00022984"/>
    </source>
</evidence>
<feature type="chain" id="PRO_5046563014" description="serine-type D-Ala-D-Ala carboxypeptidase" evidence="14">
    <location>
        <begin position="24"/>
        <end position="414"/>
    </location>
</feature>
<dbReference type="Pfam" id="PF00768">
    <property type="entry name" value="Peptidase_S11"/>
    <property type="match status" value="1"/>
</dbReference>
<comment type="function">
    <text evidence="1">Removes C-terminal D-alanyl residues from sugar-peptide cell wall precursors.</text>
</comment>
<dbReference type="Pfam" id="PF07943">
    <property type="entry name" value="PBP5_C"/>
    <property type="match status" value="1"/>
</dbReference>
<keyword evidence="7 14" id="KW-0732">Signal</keyword>
<dbReference type="GO" id="GO:0009002">
    <property type="term" value="F:serine-type D-Ala-D-Ala carboxypeptidase activity"/>
    <property type="evidence" value="ECO:0007669"/>
    <property type="project" value="UniProtKB-EC"/>
</dbReference>
<proteinExistence type="inferred from homology"/>
<dbReference type="Gene3D" id="3.40.710.10">
    <property type="entry name" value="DD-peptidase/beta-lactamase superfamily"/>
    <property type="match status" value="1"/>
</dbReference>
<keyword evidence="6" id="KW-0645">Protease</keyword>
<evidence type="ECO:0000256" key="1">
    <source>
        <dbReference type="ARBA" id="ARBA00003217"/>
    </source>
</evidence>
<feature type="signal peptide" evidence="14">
    <location>
        <begin position="1"/>
        <end position="23"/>
    </location>
</feature>
<evidence type="ECO:0000256" key="7">
    <source>
        <dbReference type="ARBA" id="ARBA00022729"/>
    </source>
</evidence>
<dbReference type="EMBL" id="CP073084">
    <property type="protein sequence ID" value="QUE55297.1"/>
    <property type="molecule type" value="Genomic_DNA"/>
</dbReference>
<dbReference type="InterPro" id="IPR012907">
    <property type="entry name" value="Peptidase_S11_C"/>
</dbReference>
<name>A0ABX7YN88_9STRE</name>
<evidence type="ECO:0000256" key="5">
    <source>
        <dbReference type="ARBA" id="ARBA00022645"/>
    </source>
</evidence>
<evidence type="ECO:0000256" key="3">
    <source>
        <dbReference type="ARBA" id="ARBA00007164"/>
    </source>
</evidence>
<dbReference type="InterPro" id="IPR001967">
    <property type="entry name" value="Peptidase_S11_N"/>
</dbReference>
<accession>A0ABX7YN88</accession>
<comment type="catalytic activity">
    <reaction evidence="12">
        <text>Preferential cleavage: (Ac)2-L-Lys-D-Ala-|-D-Ala. Also transpeptidation of peptidyl-alanyl moieties that are N-acyl substituents of D-alanine.</text>
        <dbReference type="EC" id="3.4.16.4"/>
    </reaction>
</comment>
<dbReference type="RefSeq" id="WP_212572948.1">
    <property type="nucleotide sequence ID" value="NZ_CP073084.1"/>
</dbReference>
<evidence type="ECO:0000313" key="17">
    <source>
        <dbReference type="Proteomes" id="UP000677616"/>
    </source>
</evidence>
<keyword evidence="9" id="KW-0133">Cell shape</keyword>
<evidence type="ECO:0000256" key="12">
    <source>
        <dbReference type="ARBA" id="ARBA00034000"/>
    </source>
</evidence>
<dbReference type="Proteomes" id="UP000677616">
    <property type="component" value="Chromosome"/>
</dbReference>
<evidence type="ECO:0000256" key="4">
    <source>
        <dbReference type="ARBA" id="ARBA00012448"/>
    </source>
</evidence>
<sequence>MRKYIALLVGLALSLFLGGPKLAAEDFSVAAKHAIAVEVSTGKILYEQDSQTQAGVASITKLLTVYLVYEAIEKGELQLTTPVDISDYPFSLTSNPLLTNVILDSRNYTVEELLHASLISSSNSAAIALAEKIAGSETAFVDRMREKLKEWGITEAKIYNVSGLDNEDSGEHIYPGSKTEDFNTLSALDVAIITRKLILDFPQVLDITSKLAFDLEGETYYNTNQMLEGGTHARGGVDGLKTGFSDATGASFVATTTQNDMRIITVVIQATDGNIDPDNRFVATNNLINYVYENFSAVPLVEKGKQYKKSSVAVFNGQTSKAPAVAAEQLLVIQRKNSDKEITARFEAATDELDAPLTAGTAAGTLYVSDTDLIGKGYLEKQPSVEMVIGKDVKEASWPTSWWNQFVRYVNENL</sequence>
<dbReference type="InterPro" id="IPR012338">
    <property type="entry name" value="Beta-lactam/transpept-like"/>
</dbReference>
<evidence type="ECO:0000256" key="8">
    <source>
        <dbReference type="ARBA" id="ARBA00022801"/>
    </source>
</evidence>
<evidence type="ECO:0000256" key="6">
    <source>
        <dbReference type="ARBA" id="ARBA00022670"/>
    </source>
</evidence>
<dbReference type="InterPro" id="IPR015956">
    <property type="entry name" value="Peniciliin-bd_prot_C_sf"/>
</dbReference>
<feature type="domain" description="Peptidase S11 D-Ala-D-Ala carboxypeptidase A C-terminal" evidence="15">
    <location>
        <begin position="295"/>
        <end position="395"/>
    </location>
</feature>
<dbReference type="SUPFAM" id="SSF69189">
    <property type="entry name" value="Penicillin-binding protein associated domain"/>
    <property type="match status" value="1"/>
</dbReference>
<dbReference type="SMART" id="SM00936">
    <property type="entry name" value="PBP5_C"/>
    <property type="match status" value="1"/>
</dbReference>
<keyword evidence="11" id="KW-0961">Cell wall biogenesis/degradation</keyword>
<dbReference type="SUPFAM" id="SSF56601">
    <property type="entry name" value="beta-lactamase/transpeptidase-like"/>
    <property type="match status" value="1"/>
</dbReference>
<evidence type="ECO:0000256" key="2">
    <source>
        <dbReference type="ARBA" id="ARBA00004752"/>
    </source>
</evidence>
<evidence type="ECO:0000256" key="13">
    <source>
        <dbReference type="RuleBase" id="RU004016"/>
    </source>
</evidence>
<organism evidence="16 17">
    <name type="scientific">Streptococcus oriscaviae</name>
    <dbReference type="NCBI Taxonomy" id="2781599"/>
    <lineage>
        <taxon>Bacteria</taxon>
        <taxon>Bacillati</taxon>
        <taxon>Bacillota</taxon>
        <taxon>Bacilli</taxon>
        <taxon>Lactobacillales</taxon>
        <taxon>Streptococcaceae</taxon>
        <taxon>Streptococcus</taxon>
    </lineage>
</organism>
<dbReference type="PRINTS" id="PR00725">
    <property type="entry name" value="DADACBPTASE1"/>
</dbReference>
<evidence type="ECO:0000259" key="15">
    <source>
        <dbReference type="SMART" id="SM00936"/>
    </source>
</evidence>